<evidence type="ECO:0000313" key="4">
    <source>
        <dbReference type="EMBL" id="CEP11761.1"/>
    </source>
</evidence>
<dbReference type="STRING" id="35722.A0A0B7N0C6"/>
<comment type="similarity">
    <text evidence="1">Belongs to the TRAFAC class dynamin-like GTPase superfamily. IRG family.</text>
</comment>
<keyword evidence="2" id="KW-1133">Transmembrane helix</keyword>
<accession>A0A0B7N0C6</accession>
<dbReference type="Gene3D" id="3.40.50.300">
    <property type="entry name" value="P-loop containing nucleotide triphosphate hydrolases"/>
    <property type="match status" value="1"/>
</dbReference>
<dbReference type="InterPro" id="IPR027417">
    <property type="entry name" value="P-loop_NTPase"/>
</dbReference>
<dbReference type="Proteomes" id="UP000054107">
    <property type="component" value="Unassembled WGS sequence"/>
</dbReference>
<keyword evidence="2" id="KW-0812">Transmembrane</keyword>
<reference evidence="4 5" key="1">
    <citation type="submission" date="2014-09" db="EMBL/GenBank/DDBJ databases">
        <authorList>
            <person name="Ellenberger Sabrina"/>
        </authorList>
    </citation>
    <scope>NUCLEOTIDE SEQUENCE [LARGE SCALE GENOMIC DNA]</scope>
    <source>
        <strain evidence="4 5">CBS 412.66</strain>
    </source>
</reference>
<organism evidence="4 5">
    <name type="scientific">Parasitella parasitica</name>
    <dbReference type="NCBI Taxonomy" id="35722"/>
    <lineage>
        <taxon>Eukaryota</taxon>
        <taxon>Fungi</taxon>
        <taxon>Fungi incertae sedis</taxon>
        <taxon>Mucoromycota</taxon>
        <taxon>Mucoromycotina</taxon>
        <taxon>Mucoromycetes</taxon>
        <taxon>Mucorales</taxon>
        <taxon>Mucorineae</taxon>
        <taxon>Mucoraceae</taxon>
        <taxon>Parasitella</taxon>
    </lineage>
</organism>
<name>A0A0B7N0C6_9FUNG</name>
<feature type="transmembrane region" description="Helical" evidence="2">
    <location>
        <begin position="29"/>
        <end position="46"/>
    </location>
</feature>
<dbReference type="PANTHER" id="PTHR14143">
    <property type="entry name" value="INTERFERON-INDUCIBLE GTPASE FAMILY MEMBER"/>
    <property type="match status" value="1"/>
</dbReference>
<evidence type="ECO:0000256" key="1">
    <source>
        <dbReference type="ARBA" id="ARBA00005429"/>
    </source>
</evidence>
<dbReference type="AlphaFoldDB" id="A0A0B7N0C6"/>
<feature type="domain" description="IRG-type G" evidence="3">
    <location>
        <begin position="119"/>
        <end position="307"/>
    </location>
</feature>
<keyword evidence="2" id="KW-0472">Membrane</keyword>
<dbReference type="EMBL" id="LN726795">
    <property type="protein sequence ID" value="CEP11761.1"/>
    <property type="molecule type" value="Genomic_DNA"/>
</dbReference>
<evidence type="ECO:0000256" key="2">
    <source>
        <dbReference type="SAM" id="Phobius"/>
    </source>
</evidence>
<dbReference type="Pfam" id="PF05049">
    <property type="entry name" value="IIGP"/>
    <property type="match status" value="1"/>
</dbReference>
<dbReference type="InterPro" id="IPR030385">
    <property type="entry name" value="G_IRG_dom"/>
</dbReference>
<protein>
    <recommendedName>
        <fullName evidence="3">IRG-type G domain-containing protein</fullName>
    </recommendedName>
</protein>
<dbReference type="InterPro" id="IPR007743">
    <property type="entry name" value="Immunity-related_GTPase-like"/>
</dbReference>
<sequence>MGQAASITFANKSNVLYDPNDFSSRFKKATLSTISVPMVIVAFPILNAYTFSEYEYTGVKMIDGTVGGLLGVVGWPLSPFVALWSAYQTIFAESPEKPLDISEETKFNARRAIGLCCNKFYNVAVVGSAGTGKSTLVNALLGLHDTDPRAAPTGEASAFCNEPRGYRHSEMNSMVVWDMPGGGTCTHNSATYFEDMHLKAFDSLVIVTAERLQSIDLDIAVKAQEHDVPAIQSKMKRYARDGTNKELSHNVLWAKAVGDLVKEVRKTTYRQLRDNNISSKRLFLLSALNMRELVSTFTSRSSQQNDVRLIDEHRFIHTVFRSVSRRRKRPSVFNSDQITFPPAQRDSGVEMMLKQQQRVLVQP</sequence>
<evidence type="ECO:0000259" key="3">
    <source>
        <dbReference type="PROSITE" id="PS51716"/>
    </source>
</evidence>
<gene>
    <name evidence="4" type="primary">PARPA_05643.1 scaffold 18756</name>
</gene>
<evidence type="ECO:0000313" key="5">
    <source>
        <dbReference type="Proteomes" id="UP000054107"/>
    </source>
</evidence>
<dbReference type="GO" id="GO:0016020">
    <property type="term" value="C:membrane"/>
    <property type="evidence" value="ECO:0007669"/>
    <property type="project" value="InterPro"/>
</dbReference>
<dbReference type="GO" id="GO:0005525">
    <property type="term" value="F:GTP binding"/>
    <property type="evidence" value="ECO:0007669"/>
    <property type="project" value="InterPro"/>
</dbReference>
<keyword evidence="5" id="KW-1185">Reference proteome</keyword>
<dbReference type="OrthoDB" id="422720at2759"/>
<proteinExistence type="inferred from homology"/>
<dbReference type="SUPFAM" id="SSF52540">
    <property type="entry name" value="P-loop containing nucleoside triphosphate hydrolases"/>
    <property type="match status" value="1"/>
</dbReference>
<feature type="transmembrane region" description="Helical" evidence="2">
    <location>
        <begin position="66"/>
        <end position="87"/>
    </location>
</feature>
<dbReference type="PANTHER" id="PTHR14143:SF1">
    <property type="entry name" value="IRG-TYPE G DOMAIN-CONTAINING PROTEIN"/>
    <property type="match status" value="1"/>
</dbReference>
<dbReference type="PROSITE" id="PS51716">
    <property type="entry name" value="G_IRG"/>
    <property type="match status" value="1"/>
</dbReference>